<evidence type="ECO:0000313" key="1">
    <source>
        <dbReference type="EMBL" id="EHK48111.1"/>
    </source>
</evidence>
<protein>
    <submittedName>
        <fullName evidence="1">Uncharacterized protein</fullName>
    </submittedName>
</protein>
<dbReference type="HOGENOM" id="CLU_024198_0_0_1"/>
<keyword evidence="2" id="KW-1185">Reference proteome</keyword>
<comment type="caution">
    <text evidence="1">The sequence shown here is derived from an EMBL/GenBank/DDBJ whole genome shotgun (WGS) entry which is preliminary data.</text>
</comment>
<dbReference type="Proteomes" id="UP000005426">
    <property type="component" value="Unassembled WGS sequence"/>
</dbReference>
<organism evidence="1 2">
    <name type="scientific">Hypocrea atroviridis (strain ATCC 20476 / IMI 206040)</name>
    <name type="common">Trichoderma atroviride</name>
    <dbReference type="NCBI Taxonomy" id="452589"/>
    <lineage>
        <taxon>Eukaryota</taxon>
        <taxon>Fungi</taxon>
        <taxon>Dikarya</taxon>
        <taxon>Ascomycota</taxon>
        <taxon>Pezizomycotina</taxon>
        <taxon>Sordariomycetes</taxon>
        <taxon>Hypocreomycetidae</taxon>
        <taxon>Hypocreales</taxon>
        <taxon>Hypocreaceae</taxon>
        <taxon>Trichoderma</taxon>
    </lineage>
</organism>
<feature type="non-terminal residue" evidence="1">
    <location>
        <position position="427"/>
    </location>
</feature>
<proteinExistence type="predicted"/>
<accession>G9NMI1</accession>
<dbReference type="eggNOG" id="ENOG502RVWB">
    <property type="taxonomic scope" value="Eukaryota"/>
</dbReference>
<sequence length="427" mass="47753">CRKPSCSQCNDGALDAATIHVDCYNLFRQRCKAGDSLHRLWLTAAWRRPWHGAPSFRLAPDADANKTMQLAATACSLPQLTALPAEILHIIGAYAQPSPLSRYRTVIDLAADWDGRALSWQPSLPLSRIVSWERDSNAVVESGLVPIVRITIDCWGLKRIEKLADYPPFAGKRSDTEVYIVQRQDRLGDVMVQFQSGLARLQVPKEAADLQLWDTPAPPPLQSLRNMPKMTGTVQVATIDLKKVHGLTFFVANGSTLAIHGHTRRRPHPDATFNRLSRQRQRHTAWVYVPFPPKDRLTHFGIRAPHRFTKSPWAFRFELAGDVMAGPRFLGPTQDFTWPVKEQLLLVFNVAEPAAISAMSAYPNQDSDVKPFARLDKPPFQEACFSSAPLEDVALVHIYSDAETGLCRGLLAEYHHGSQRALGECRV</sequence>
<dbReference type="AlphaFoldDB" id="G9NMI1"/>
<reference evidence="1 2" key="1">
    <citation type="journal article" date="2011" name="Genome Biol.">
        <title>Comparative genome sequence analysis underscores mycoparasitism as the ancestral life style of Trichoderma.</title>
        <authorList>
            <person name="Kubicek C.P."/>
            <person name="Herrera-Estrella A."/>
            <person name="Seidl-Seiboth V."/>
            <person name="Martinez D.A."/>
            <person name="Druzhinina I.S."/>
            <person name="Thon M."/>
            <person name="Zeilinger S."/>
            <person name="Casas-Flores S."/>
            <person name="Horwitz B.A."/>
            <person name="Mukherjee P.K."/>
            <person name="Mukherjee M."/>
            <person name="Kredics L."/>
            <person name="Alcaraz L.D."/>
            <person name="Aerts A."/>
            <person name="Antal Z."/>
            <person name="Atanasova L."/>
            <person name="Cervantes-Badillo M.G."/>
            <person name="Challacombe J."/>
            <person name="Chertkov O."/>
            <person name="McCluskey K."/>
            <person name="Coulpier F."/>
            <person name="Deshpande N."/>
            <person name="von Doehren H."/>
            <person name="Ebbole D.J."/>
            <person name="Esquivel-Naranjo E.U."/>
            <person name="Fekete E."/>
            <person name="Flipphi M."/>
            <person name="Glaser F."/>
            <person name="Gomez-Rodriguez E.Y."/>
            <person name="Gruber S."/>
            <person name="Han C."/>
            <person name="Henrissat B."/>
            <person name="Hermosa R."/>
            <person name="Hernandez-Onate M."/>
            <person name="Karaffa L."/>
            <person name="Kosti I."/>
            <person name="Le Crom S."/>
            <person name="Lindquist E."/>
            <person name="Lucas S."/>
            <person name="Luebeck M."/>
            <person name="Luebeck P.S."/>
            <person name="Margeot A."/>
            <person name="Metz B."/>
            <person name="Misra M."/>
            <person name="Nevalainen H."/>
            <person name="Omann M."/>
            <person name="Packer N."/>
            <person name="Perrone G."/>
            <person name="Uresti-Rivera E.E."/>
            <person name="Salamov A."/>
            <person name="Schmoll M."/>
            <person name="Seiboth B."/>
            <person name="Shapiro H."/>
            <person name="Sukno S."/>
            <person name="Tamayo-Ramos J.A."/>
            <person name="Tisch D."/>
            <person name="Wiest A."/>
            <person name="Wilkinson H.H."/>
            <person name="Zhang M."/>
            <person name="Coutinho P.M."/>
            <person name="Kenerley C.M."/>
            <person name="Monte E."/>
            <person name="Baker S.E."/>
            <person name="Grigoriev I.V."/>
        </authorList>
    </citation>
    <scope>NUCLEOTIDE SEQUENCE [LARGE SCALE GENOMIC DNA]</scope>
    <source>
        <strain evidence="2">ATCC 20476 / IMI 206040</strain>
    </source>
</reference>
<feature type="non-terminal residue" evidence="1">
    <location>
        <position position="1"/>
    </location>
</feature>
<gene>
    <name evidence="1" type="ORF">TRIATDRAFT_165237</name>
</gene>
<dbReference type="OrthoDB" id="4763081at2759"/>
<dbReference type="EMBL" id="ABDG02000019">
    <property type="protein sequence ID" value="EHK48111.1"/>
    <property type="molecule type" value="Genomic_DNA"/>
</dbReference>
<evidence type="ECO:0000313" key="2">
    <source>
        <dbReference type="Proteomes" id="UP000005426"/>
    </source>
</evidence>
<dbReference type="STRING" id="452589.G9NMI1"/>
<dbReference type="OMA" id="RTQCGIC"/>
<name>G9NMI1_HYPAI</name>